<dbReference type="Proteomes" id="UP000192468">
    <property type="component" value="Unassembled WGS sequence"/>
</dbReference>
<dbReference type="SUPFAM" id="SSF109604">
    <property type="entry name" value="HD-domain/PDEase-like"/>
    <property type="match status" value="1"/>
</dbReference>
<keyword evidence="3" id="KW-1185">Reference proteome</keyword>
<dbReference type="InterPro" id="IPR003607">
    <property type="entry name" value="HD/PDEase_dom"/>
</dbReference>
<dbReference type="RefSeq" id="WP_084117069.1">
    <property type="nucleotide sequence ID" value="NZ_FWXH01000017.1"/>
</dbReference>
<dbReference type="STRING" id="1121291.SAMN02745134_03135"/>
<evidence type="ECO:0000313" key="2">
    <source>
        <dbReference type="EMBL" id="SMC27349.1"/>
    </source>
</evidence>
<protein>
    <submittedName>
        <fullName evidence="2">HD domain-containing protein</fullName>
    </submittedName>
</protein>
<proteinExistence type="predicted"/>
<feature type="domain" description="HD" evidence="1">
    <location>
        <begin position="19"/>
        <end position="112"/>
    </location>
</feature>
<evidence type="ECO:0000313" key="3">
    <source>
        <dbReference type="Proteomes" id="UP000192468"/>
    </source>
</evidence>
<dbReference type="AlphaFoldDB" id="A0A1W1XTQ2"/>
<dbReference type="Gene3D" id="1.10.3210.10">
    <property type="entry name" value="Hypothetical protein af1432"/>
    <property type="match status" value="1"/>
</dbReference>
<dbReference type="CDD" id="cd00077">
    <property type="entry name" value="HDc"/>
    <property type="match status" value="1"/>
</dbReference>
<name>A0A1W1XTQ2_9CLOT</name>
<organism evidence="2 3">
    <name type="scientific">Clostridium acidisoli DSM 12555</name>
    <dbReference type="NCBI Taxonomy" id="1121291"/>
    <lineage>
        <taxon>Bacteria</taxon>
        <taxon>Bacillati</taxon>
        <taxon>Bacillota</taxon>
        <taxon>Clostridia</taxon>
        <taxon>Eubacteriales</taxon>
        <taxon>Clostridiaceae</taxon>
        <taxon>Clostridium</taxon>
    </lineage>
</organism>
<dbReference type="Pfam" id="PF01966">
    <property type="entry name" value="HD"/>
    <property type="match status" value="1"/>
</dbReference>
<gene>
    <name evidence="2" type="ORF">SAMN02745134_03135</name>
</gene>
<dbReference type="InterPro" id="IPR006674">
    <property type="entry name" value="HD_domain"/>
</dbReference>
<accession>A0A1W1XTQ2</accession>
<reference evidence="2 3" key="1">
    <citation type="submission" date="2017-04" db="EMBL/GenBank/DDBJ databases">
        <authorList>
            <person name="Afonso C.L."/>
            <person name="Miller P.J."/>
            <person name="Scott M.A."/>
            <person name="Spackman E."/>
            <person name="Goraichik I."/>
            <person name="Dimitrov K.M."/>
            <person name="Suarez D.L."/>
            <person name="Swayne D.E."/>
        </authorList>
    </citation>
    <scope>NUCLEOTIDE SEQUENCE [LARGE SCALE GENOMIC DNA]</scope>
    <source>
        <strain evidence="2 3">DSM 12555</strain>
    </source>
</reference>
<evidence type="ECO:0000259" key="1">
    <source>
        <dbReference type="Pfam" id="PF01966"/>
    </source>
</evidence>
<sequence>MIKNIMSDMIEYFGGDVRRINHAIKVYGFAKTLGELEGLDNNSQFILEVSAILHDIGIKVSEEKYNSSAGKYQEMEGPAVAKSILQKYKITDESMGRILHLIGNHHSYAKIDGKEFQMLIEADFIVNVFEDNINREAIISIRNKYFKTISGIKFINKMYL</sequence>
<dbReference type="EMBL" id="FWXH01000017">
    <property type="protein sequence ID" value="SMC27349.1"/>
    <property type="molecule type" value="Genomic_DNA"/>
</dbReference>
<dbReference type="OrthoDB" id="155250at2"/>